<dbReference type="EMBL" id="PXOA01000113">
    <property type="protein sequence ID" value="RFU80358.1"/>
    <property type="molecule type" value="Genomic_DNA"/>
</dbReference>
<evidence type="ECO:0000256" key="1">
    <source>
        <dbReference type="ARBA" id="ARBA00004141"/>
    </source>
</evidence>
<feature type="transmembrane region" description="Helical" evidence="6">
    <location>
        <begin position="85"/>
        <end position="107"/>
    </location>
</feature>
<keyword evidence="4 6" id="KW-1133">Transmembrane helix</keyword>
<feature type="transmembrane region" description="Helical" evidence="6">
    <location>
        <begin position="299"/>
        <end position="319"/>
    </location>
</feature>
<sequence length="451" mass="50547">MGSNEAITEKDEIVVKLSHDGYVATEPVQTVEEKRIQKRLLLKTDVILVGMISLIMLVNQWDRGNIGNARIMGLQADLHISNDQFYNVISLYFLALRVLIGAATAFLQSLTLYTSLWYKRDEIATRAGIFYSASTIAGGFSGLISYAIQKNMEGTLGYAAWQWLFIIQGCAGIFVGICSWFFLPPPPDQIRNKKHWIFTTPEIELAIERLKTYNTTGAGFDWIQVLVSFKDPKLYLFSIINIGVSLSLASISAFLPTFIKEFNYSPIQTQLFSIIPYACAFVTLLALNFASDRMNTKGPFLMLCHIICAVGYIILMVVTNHKVKIFGTCLVTMGVFPSLTIVGAWTGINIGGFTKRAMTWGVTQVVGQCFSIMASHIYTDSPRYLKGHAICLAFQIVAILSTITLWLLMRHLNMKRDEEAQQHQAAGTTDPRSSLSLEEAYDYHPNFRYVL</sequence>
<dbReference type="PANTHER" id="PTHR43791">
    <property type="entry name" value="PERMEASE-RELATED"/>
    <property type="match status" value="1"/>
</dbReference>
<keyword evidence="3 6" id="KW-0812">Transmembrane</keyword>
<dbReference type="SUPFAM" id="SSF103473">
    <property type="entry name" value="MFS general substrate transporter"/>
    <property type="match status" value="1"/>
</dbReference>
<feature type="transmembrane region" description="Helical" evidence="6">
    <location>
        <begin position="160"/>
        <end position="183"/>
    </location>
</feature>
<evidence type="ECO:0008006" key="9">
    <source>
        <dbReference type="Google" id="ProtNLM"/>
    </source>
</evidence>
<keyword evidence="5 6" id="KW-0472">Membrane</keyword>
<evidence type="ECO:0000313" key="7">
    <source>
        <dbReference type="EMBL" id="RFU80358.1"/>
    </source>
</evidence>
<dbReference type="Pfam" id="PF07690">
    <property type="entry name" value="MFS_1"/>
    <property type="match status" value="1"/>
</dbReference>
<evidence type="ECO:0000256" key="4">
    <source>
        <dbReference type="ARBA" id="ARBA00022989"/>
    </source>
</evidence>
<evidence type="ECO:0000313" key="8">
    <source>
        <dbReference type="Proteomes" id="UP000266272"/>
    </source>
</evidence>
<dbReference type="OrthoDB" id="2985014at2759"/>
<feature type="transmembrane region" description="Helical" evidence="6">
    <location>
        <begin position="384"/>
        <end position="408"/>
    </location>
</feature>
<keyword evidence="8" id="KW-1185">Reference proteome</keyword>
<evidence type="ECO:0000256" key="5">
    <source>
        <dbReference type="ARBA" id="ARBA00023136"/>
    </source>
</evidence>
<dbReference type="Proteomes" id="UP000266272">
    <property type="component" value="Unassembled WGS sequence"/>
</dbReference>
<reference evidence="7 8" key="1">
    <citation type="journal article" date="2018" name="PLoS Pathog.">
        <title>Evolution of structural diversity of trichothecenes, a family of toxins produced by plant pathogenic and entomopathogenic fungi.</title>
        <authorList>
            <person name="Proctor R.H."/>
            <person name="McCormick S.P."/>
            <person name="Kim H.S."/>
            <person name="Cardoza R.E."/>
            <person name="Stanley A.M."/>
            <person name="Lindo L."/>
            <person name="Kelly A."/>
            <person name="Brown D.W."/>
            <person name="Lee T."/>
            <person name="Vaughan M.M."/>
            <person name="Alexander N.J."/>
            <person name="Busman M."/>
            <person name="Gutierrez S."/>
        </authorList>
    </citation>
    <scope>NUCLEOTIDE SEQUENCE [LARGE SCALE GENOMIC DNA]</scope>
    <source>
        <strain evidence="7 8">IBT 40837</strain>
    </source>
</reference>
<accession>A0A395NWB8</accession>
<dbReference type="InterPro" id="IPR011701">
    <property type="entry name" value="MFS"/>
</dbReference>
<keyword evidence="2" id="KW-0813">Transport</keyword>
<feature type="transmembrane region" description="Helical" evidence="6">
    <location>
        <begin position="40"/>
        <end position="58"/>
    </location>
</feature>
<protein>
    <recommendedName>
        <fullName evidence="9">Major facilitator superfamily (MFS) profile domain-containing protein</fullName>
    </recommendedName>
</protein>
<dbReference type="GO" id="GO:0022857">
    <property type="term" value="F:transmembrane transporter activity"/>
    <property type="evidence" value="ECO:0007669"/>
    <property type="project" value="InterPro"/>
</dbReference>
<dbReference type="Gene3D" id="1.20.1250.20">
    <property type="entry name" value="MFS general substrate transporter like domains"/>
    <property type="match status" value="2"/>
</dbReference>
<dbReference type="InterPro" id="IPR036259">
    <property type="entry name" value="MFS_trans_sf"/>
</dbReference>
<comment type="subcellular location">
    <subcellularLocation>
        <location evidence="1">Membrane</location>
        <topology evidence="1">Multi-pass membrane protein</topology>
    </subcellularLocation>
</comment>
<feature type="transmembrane region" description="Helical" evidence="6">
    <location>
        <begin position="128"/>
        <end position="148"/>
    </location>
</feature>
<organism evidence="7 8">
    <name type="scientific">Trichoderma arundinaceum</name>
    <dbReference type="NCBI Taxonomy" id="490622"/>
    <lineage>
        <taxon>Eukaryota</taxon>
        <taxon>Fungi</taxon>
        <taxon>Dikarya</taxon>
        <taxon>Ascomycota</taxon>
        <taxon>Pezizomycotina</taxon>
        <taxon>Sordariomycetes</taxon>
        <taxon>Hypocreomycetidae</taxon>
        <taxon>Hypocreales</taxon>
        <taxon>Hypocreaceae</taxon>
        <taxon>Trichoderma</taxon>
    </lineage>
</organism>
<name>A0A395NWB8_TRIAR</name>
<dbReference type="AlphaFoldDB" id="A0A395NWB8"/>
<dbReference type="PANTHER" id="PTHR43791:SF36">
    <property type="entry name" value="TRANSPORTER, PUTATIVE (AFU_ORTHOLOGUE AFUA_6G08340)-RELATED"/>
    <property type="match status" value="1"/>
</dbReference>
<dbReference type="FunFam" id="1.20.1250.20:FF:000013">
    <property type="entry name" value="MFS general substrate transporter"/>
    <property type="match status" value="1"/>
</dbReference>
<dbReference type="GO" id="GO:0016020">
    <property type="term" value="C:membrane"/>
    <property type="evidence" value="ECO:0007669"/>
    <property type="project" value="UniProtKB-SubCell"/>
</dbReference>
<feature type="transmembrane region" description="Helical" evidence="6">
    <location>
        <begin position="357"/>
        <end position="378"/>
    </location>
</feature>
<feature type="transmembrane region" description="Helical" evidence="6">
    <location>
        <begin position="267"/>
        <end position="287"/>
    </location>
</feature>
<proteinExistence type="predicted"/>
<evidence type="ECO:0000256" key="3">
    <source>
        <dbReference type="ARBA" id="ARBA00022692"/>
    </source>
</evidence>
<feature type="transmembrane region" description="Helical" evidence="6">
    <location>
        <begin position="325"/>
        <end position="345"/>
    </location>
</feature>
<gene>
    <name evidence="7" type="ORF">TARUN_1824</name>
</gene>
<evidence type="ECO:0000256" key="6">
    <source>
        <dbReference type="SAM" id="Phobius"/>
    </source>
</evidence>
<comment type="caution">
    <text evidence="7">The sequence shown here is derived from an EMBL/GenBank/DDBJ whole genome shotgun (WGS) entry which is preliminary data.</text>
</comment>
<feature type="transmembrane region" description="Helical" evidence="6">
    <location>
        <begin position="234"/>
        <end position="255"/>
    </location>
</feature>
<evidence type="ECO:0000256" key="2">
    <source>
        <dbReference type="ARBA" id="ARBA00022448"/>
    </source>
</evidence>